<protein>
    <submittedName>
        <fullName evidence="1">Uncharacterized protein</fullName>
    </submittedName>
</protein>
<sequence>MLGHTYRHTDWGTFTFVSRAPGRAKATQSGLTCLERSRGAPCGLLRSMCYHCTNDGSWTRAVSWIWFQCHGRLSTNGVCLLLQSSTKSVSEFAT</sequence>
<comment type="caution">
    <text evidence="1">The sequence shown here is derived from an EMBL/GenBank/DDBJ whole genome shotgun (WGS) entry which is preliminary data.</text>
</comment>
<accession>A0A9P6GLZ7</accession>
<gene>
    <name evidence="1" type="ORF">PMIN01_04599</name>
</gene>
<evidence type="ECO:0000313" key="1">
    <source>
        <dbReference type="EMBL" id="KAF9736820.1"/>
    </source>
</evidence>
<reference evidence="1" key="1">
    <citation type="journal article" date="2020" name="Mol. Plant Microbe Interact.">
        <title>Genome Sequence of the Biocontrol Agent Coniothyrium minitans strain Conio (IMI 134523).</title>
        <authorList>
            <person name="Patel D."/>
            <person name="Shittu T.A."/>
            <person name="Baroncelli R."/>
            <person name="Muthumeenakshi S."/>
            <person name="Osborne T.H."/>
            <person name="Janganan T.K."/>
            <person name="Sreenivasaprasad S."/>
        </authorList>
    </citation>
    <scope>NUCLEOTIDE SEQUENCE</scope>
    <source>
        <strain evidence="1">Conio</strain>
    </source>
</reference>
<dbReference type="AlphaFoldDB" id="A0A9P6GLZ7"/>
<dbReference type="EMBL" id="WJXW01000004">
    <property type="protein sequence ID" value="KAF9736820.1"/>
    <property type="molecule type" value="Genomic_DNA"/>
</dbReference>
<organism evidence="1 2">
    <name type="scientific">Paraphaeosphaeria minitans</name>
    <dbReference type="NCBI Taxonomy" id="565426"/>
    <lineage>
        <taxon>Eukaryota</taxon>
        <taxon>Fungi</taxon>
        <taxon>Dikarya</taxon>
        <taxon>Ascomycota</taxon>
        <taxon>Pezizomycotina</taxon>
        <taxon>Dothideomycetes</taxon>
        <taxon>Pleosporomycetidae</taxon>
        <taxon>Pleosporales</taxon>
        <taxon>Massarineae</taxon>
        <taxon>Didymosphaeriaceae</taxon>
        <taxon>Paraphaeosphaeria</taxon>
    </lineage>
</organism>
<name>A0A9P6GLZ7_9PLEO</name>
<keyword evidence="2" id="KW-1185">Reference proteome</keyword>
<dbReference type="Proteomes" id="UP000756921">
    <property type="component" value="Unassembled WGS sequence"/>
</dbReference>
<proteinExistence type="predicted"/>
<evidence type="ECO:0000313" key="2">
    <source>
        <dbReference type="Proteomes" id="UP000756921"/>
    </source>
</evidence>